<accession>A0A2N6JYD0</accession>
<dbReference type="InterPro" id="IPR036388">
    <property type="entry name" value="WH-like_DNA-bd_sf"/>
</dbReference>
<sequence length="145" mass="17003">MLLDLSAKVEYALLALLELANHYTQKTPLTMGEITAKQPIPERYLEQILTSLRRAGIVQSQRGSRGGFLLMREPWRITLLEVVVMLEGEQKERENPPENTLEKTLIQEIWQQADQATQEALKRYTIQDLCEQREQRLQQNQMYYI</sequence>
<dbReference type="EMBL" id="NRQW01000498">
    <property type="protein sequence ID" value="PLZ85877.1"/>
    <property type="molecule type" value="Genomic_DNA"/>
</dbReference>
<proteinExistence type="predicted"/>
<dbReference type="Proteomes" id="UP000235036">
    <property type="component" value="Unassembled WGS sequence"/>
</dbReference>
<evidence type="ECO:0000313" key="2">
    <source>
        <dbReference type="EMBL" id="PLZ85877.1"/>
    </source>
</evidence>
<dbReference type="GO" id="GO:0003677">
    <property type="term" value="F:DNA binding"/>
    <property type="evidence" value="ECO:0007669"/>
    <property type="project" value="UniProtKB-KW"/>
</dbReference>
<dbReference type="PROSITE" id="PS51197">
    <property type="entry name" value="HTH_RRF2_2"/>
    <property type="match status" value="1"/>
</dbReference>
<dbReference type="PANTHER" id="PTHR33221">
    <property type="entry name" value="WINGED HELIX-TURN-HELIX TRANSCRIPTIONAL REGULATOR, RRF2 FAMILY"/>
    <property type="match status" value="1"/>
</dbReference>
<gene>
    <name evidence="2" type="ORF">CEN44_21270</name>
</gene>
<dbReference type="PROSITE" id="PS01332">
    <property type="entry name" value="HTH_RRF2_1"/>
    <property type="match status" value="1"/>
</dbReference>
<keyword evidence="3" id="KW-1185">Reference proteome</keyword>
<evidence type="ECO:0000256" key="1">
    <source>
        <dbReference type="ARBA" id="ARBA00023125"/>
    </source>
</evidence>
<protein>
    <submittedName>
        <fullName evidence="2">Rrf2 family transcriptional regulator</fullName>
    </submittedName>
</protein>
<dbReference type="SUPFAM" id="SSF46785">
    <property type="entry name" value="Winged helix' DNA-binding domain"/>
    <property type="match status" value="1"/>
</dbReference>
<evidence type="ECO:0000313" key="3">
    <source>
        <dbReference type="Proteomes" id="UP000235036"/>
    </source>
</evidence>
<dbReference type="Pfam" id="PF02082">
    <property type="entry name" value="Rrf2"/>
    <property type="match status" value="1"/>
</dbReference>
<dbReference type="InterPro" id="IPR036390">
    <property type="entry name" value="WH_DNA-bd_sf"/>
</dbReference>
<dbReference type="GO" id="GO:0005829">
    <property type="term" value="C:cytosol"/>
    <property type="evidence" value="ECO:0007669"/>
    <property type="project" value="TreeGrafter"/>
</dbReference>
<comment type="caution">
    <text evidence="2">The sequence shown here is derived from an EMBL/GenBank/DDBJ whole genome shotgun (WGS) entry which is preliminary data.</text>
</comment>
<dbReference type="PANTHER" id="PTHR33221:SF5">
    <property type="entry name" value="HTH-TYPE TRANSCRIPTIONAL REGULATOR ISCR"/>
    <property type="match status" value="1"/>
</dbReference>
<dbReference type="InterPro" id="IPR000944">
    <property type="entry name" value="Tscrpt_reg_Rrf2"/>
</dbReference>
<dbReference type="Gene3D" id="1.10.10.10">
    <property type="entry name" value="Winged helix-like DNA-binding domain superfamily/Winged helix DNA-binding domain"/>
    <property type="match status" value="1"/>
</dbReference>
<reference evidence="2 3" key="1">
    <citation type="submission" date="2017-08" db="EMBL/GenBank/DDBJ databases">
        <title>Genomes of Fischerella (Mastigocladus) sp. strains.</title>
        <authorList>
            <person name="Miller S.R."/>
        </authorList>
    </citation>
    <scope>NUCLEOTIDE SEQUENCE [LARGE SCALE GENOMIC DNA]</scope>
    <source>
        <strain evidence="2 3">CCMEE 5323</strain>
    </source>
</reference>
<dbReference type="GO" id="GO:0003700">
    <property type="term" value="F:DNA-binding transcription factor activity"/>
    <property type="evidence" value="ECO:0007669"/>
    <property type="project" value="TreeGrafter"/>
</dbReference>
<name>A0A2N6JYD0_FISMU</name>
<dbReference type="RefSeq" id="WP_035138618.1">
    <property type="nucleotide sequence ID" value="NZ_CAWNVR010000620.1"/>
</dbReference>
<dbReference type="AlphaFoldDB" id="A0A2N6JYD0"/>
<dbReference type="NCBIfam" id="TIGR00738">
    <property type="entry name" value="rrf2_super"/>
    <property type="match status" value="1"/>
</dbReference>
<dbReference type="InterPro" id="IPR030489">
    <property type="entry name" value="TR_Rrf2-type_CS"/>
</dbReference>
<keyword evidence="1" id="KW-0238">DNA-binding</keyword>
<organism evidence="2 3">
    <name type="scientific">Fischerella muscicola CCMEE 5323</name>
    <dbReference type="NCBI Taxonomy" id="2019572"/>
    <lineage>
        <taxon>Bacteria</taxon>
        <taxon>Bacillati</taxon>
        <taxon>Cyanobacteriota</taxon>
        <taxon>Cyanophyceae</taxon>
        <taxon>Nostocales</taxon>
        <taxon>Hapalosiphonaceae</taxon>
        <taxon>Fischerella</taxon>
    </lineage>
</organism>